<reference evidence="1" key="1">
    <citation type="submission" date="2016-10" db="EMBL/GenBank/DDBJ databases">
        <authorList>
            <person name="de Groot N.N."/>
        </authorList>
    </citation>
    <scope>NUCLEOTIDE SEQUENCE</scope>
</reference>
<gene>
    <name evidence="1" type="ORF">MNB_SV-12-439</name>
</gene>
<dbReference type="InterPro" id="IPR011250">
    <property type="entry name" value="OMP/PagP_B-barrel"/>
</dbReference>
<evidence type="ECO:0000313" key="1">
    <source>
        <dbReference type="EMBL" id="SFV51924.1"/>
    </source>
</evidence>
<name>A0A1W1BEG2_9ZZZZ</name>
<sequence length="173" mass="19809">MLNKILLTIIALNSFMLAQEEFSSERFLGIEVGYGTVASRNVIGVNEENKGVEFGFRLGAQNEEWRTTLSGHQFNKSGQKYFRTMLAFDRFIWTSLYKTDRIVFKPYLGGHVGWLKYTDNSIEDNGFIYGGQAGLAWNVIKEVDFDLGYRYSFSDIKQVDDIGSVVFAVNYLY</sequence>
<protein>
    <submittedName>
        <fullName evidence="1">Uncharacterized protein</fullName>
    </submittedName>
</protein>
<dbReference type="Gene3D" id="2.40.160.20">
    <property type="match status" value="1"/>
</dbReference>
<dbReference type="SUPFAM" id="SSF56925">
    <property type="entry name" value="OMPA-like"/>
    <property type="match status" value="1"/>
</dbReference>
<accession>A0A1W1BEG2</accession>
<proteinExistence type="predicted"/>
<dbReference type="EMBL" id="FPHE01000026">
    <property type="protein sequence ID" value="SFV51924.1"/>
    <property type="molecule type" value="Genomic_DNA"/>
</dbReference>
<dbReference type="AlphaFoldDB" id="A0A1W1BEG2"/>
<organism evidence="1">
    <name type="scientific">hydrothermal vent metagenome</name>
    <dbReference type="NCBI Taxonomy" id="652676"/>
    <lineage>
        <taxon>unclassified sequences</taxon>
        <taxon>metagenomes</taxon>
        <taxon>ecological metagenomes</taxon>
    </lineage>
</organism>